<evidence type="ECO:0000313" key="3">
    <source>
        <dbReference type="EMBL" id="EAT16870.1"/>
    </source>
</evidence>
<feature type="transmembrane region" description="Helical" evidence="2">
    <location>
        <begin position="70"/>
        <end position="89"/>
    </location>
</feature>
<protein>
    <submittedName>
        <fullName evidence="3">Uncharacterized protein</fullName>
    </submittedName>
</protein>
<gene>
    <name evidence="3" type="ORF">Dace_2122</name>
</gene>
<evidence type="ECO:0000256" key="2">
    <source>
        <dbReference type="SAM" id="Phobius"/>
    </source>
</evidence>
<accession>Q1K2L1</accession>
<evidence type="ECO:0000313" key="4">
    <source>
        <dbReference type="Proteomes" id="UP000005695"/>
    </source>
</evidence>
<evidence type="ECO:0000256" key="1">
    <source>
        <dbReference type="SAM" id="MobiDB-lite"/>
    </source>
</evidence>
<dbReference type="AlphaFoldDB" id="Q1K2L1"/>
<keyword evidence="4" id="KW-1185">Reference proteome</keyword>
<dbReference type="Proteomes" id="UP000005695">
    <property type="component" value="Unassembled WGS sequence"/>
</dbReference>
<organism evidence="3 4">
    <name type="scientific">Desulfuromonas acetoxidans (strain DSM 684 / 11070)</name>
    <dbReference type="NCBI Taxonomy" id="281689"/>
    <lineage>
        <taxon>Bacteria</taxon>
        <taxon>Pseudomonadati</taxon>
        <taxon>Thermodesulfobacteriota</taxon>
        <taxon>Desulfuromonadia</taxon>
        <taxon>Desulfuromonadales</taxon>
        <taxon>Desulfuromonadaceae</taxon>
        <taxon>Desulfuromonas</taxon>
    </lineage>
</organism>
<name>Q1K2L1_DESA6</name>
<dbReference type="EMBL" id="AAEW02000003">
    <property type="protein sequence ID" value="EAT16870.1"/>
    <property type="molecule type" value="Genomic_DNA"/>
</dbReference>
<reference evidence="3" key="1">
    <citation type="submission" date="2006-05" db="EMBL/GenBank/DDBJ databases">
        <title>Annotation of the draft genome assembly of Desulfuromonas acetoxidans DSM 684.</title>
        <authorList>
            <consortium name="US DOE Joint Genome Institute (JGI-ORNL)"/>
            <person name="Larimer F."/>
            <person name="Land M."/>
            <person name="Hauser L."/>
        </authorList>
    </citation>
    <scope>NUCLEOTIDE SEQUENCE [LARGE SCALE GENOMIC DNA]</scope>
    <source>
        <strain evidence="3">DSM 684</strain>
    </source>
</reference>
<feature type="region of interest" description="Disordered" evidence="1">
    <location>
        <begin position="1"/>
        <end position="23"/>
    </location>
</feature>
<sequence length="150" mass="16553">MHMPKYTRSVEAMNQGNRAGSKKAKNDEKIGVIADRPYCFVYVSLISRALHQLGAAIFLATYVLSATDSPAWRISLMLTVVSGMVLLGSEAIRHRQFLREVFGLSTLFKLVLVGFAHHGWLPAIPSVTVAFLLASLISHAPKAVRHRLLL</sequence>
<comment type="caution">
    <text evidence="3">The sequence shown here is derived from an EMBL/GenBank/DDBJ whole genome shotgun (WGS) entry which is preliminary data.</text>
</comment>
<keyword evidence="2" id="KW-0472">Membrane</keyword>
<keyword evidence="2" id="KW-0812">Transmembrane</keyword>
<keyword evidence="2" id="KW-1133">Transmembrane helix</keyword>
<proteinExistence type="predicted"/>
<reference evidence="3" key="2">
    <citation type="submission" date="2006-05" db="EMBL/GenBank/DDBJ databases">
        <title>Sequencing of the draft genome and assembly of Desulfuromonas acetoxidans DSM 684.</title>
        <authorList>
            <consortium name="US DOE Joint Genome Institute (JGI-PGF)"/>
            <person name="Copeland A."/>
            <person name="Lucas S."/>
            <person name="Lapidus A."/>
            <person name="Barry K."/>
            <person name="Detter J.C."/>
            <person name="Glavina del Rio T."/>
            <person name="Hammon N."/>
            <person name="Israni S."/>
            <person name="Dalin E."/>
            <person name="Tice H."/>
            <person name="Bruce D."/>
            <person name="Pitluck S."/>
            <person name="Richardson P."/>
        </authorList>
    </citation>
    <scope>NUCLEOTIDE SEQUENCE [LARGE SCALE GENOMIC DNA]</scope>
    <source>
        <strain evidence="3">DSM 684</strain>
    </source>
</reference>
<feature type="transmembrane region" description="Helical" evidence="2">
    <location>
        <begin position="39"/>
        <end position="64"/>
    </location>
</feature>